<protein>
    <recommendedName>
        <fullName evidence="2">Tyrosinase copper-binding domain-containing protein</fullName>
    </recommendedName>
</protein>
<reference evidence="1" key="1">
    <citation type="submission" date="2021-01" db="EMBL/GenBank/DDBJ databases">
        <authorList>
            <person name="Corre E."/>
            <person name="Pelletier E."/>
            <person name="Niang G."/>
            <person name="Scheremetjew M."/>
            <person name="Finn R."/>
            <person name="Kale V."/>
            <person name="Holt S."/>
            <person name="Cochrane G."/>
            <person name="Meng A."/>
            <person name="Brown T."/>
            <person name="Cohen L."/>
        </authorList>
    </citation>
    <scope>NUCLEOTIDE SEQUENCE</scope>
    <source>
        <strain evidence="1">RCC1693</strain>
    </source>
</reference>
<evidence type="ECO:0008006" key="2">
    <source>
        <dbReference type="Google" id="ProtNLM"/>
    </source>
</evidence>
<proteinExistence type="predicted"/>
<dbReference type="AlphaFoldDB" id="A0A7S2BAI7"/>
<evidence type="ECO:0000313" key="1">
    <source>
        <dbReference type="EMBL" id="CAD9391315.1"/>
    </source>
</evidence>
<gene>
    <name evidence="1" type="ORF">FPAR1323_LOCUS2982</name>
</gene>
<dbReference type="EMBL" id="HBGT01005451">
    <property type="protein sequence ID" value="CAD9391315.1"/>
    <property type="molecule type" value="Transcribed_RNA"/>
</dbReference>
<accession>A0A7S2BAI7</accession>
<name>A0A7S2BAI7_9STRA</name>
<sequence length="266" mass="30165">MDDDFEIPDYSTIDDDRTPIVDYTVYTKKELFREKMHLEFFHMYRMLWRSQTCARDGQALNLQCPESCDLETDQSDCLCTCTGALDESGDAAADFDWENIEPCLYASNKTEQLMHNILSKDMRESMTRMVCTAGAKEGQQLESASPLDVVFWMIHPVLDRLATAKRLATGGAKIKFGEGMGHVAGFATEDWTEYSYYSTDDLKCPGHGKNDLVLSGISMLEWIERSVPGGNANMTNWDFYAATDPLQFATVDYIYDGFTWDHCSAR</sequence>
<organism evidence="1">
    <name type="scientific">Florenciella parvula</name>
    <dbReference type="NCBI Taxonomy" id="236787"/>
    <lineage>
        <taxon>Eukaryota</taxon>
        <taxon>Sar</taxon>
        <taxon>Stramenopiles</taxon>
        <taxon>Ochrophyta</taxon>
        <taxon>Dictyochophyceae</taxon>
        <taxon>Florenciellales</taxon>
        <taxon>Florenciella</taxon>
    </lineage>
</organism>